<dbReference type="Proteomes" id="UP000681722">
    <property type="component" value="Unassembled WGS sequence"/>
</dbReference>
<name>A0A8S2RKB5_9BILA</name>
<dbReference type="OrthoDB" id="10008842at2759"/>
<proteinExistence type="predicted"/>
<sequence length="52" mass="5889">MIETLPGPPPVSRAHRMLPQRQDEMYKIVQDLIKSGHVRHSTSNYASPGFLT</sequence>
<protein>
    <submittedName>
        <fullName evidence="1">Uncharacterized protein</fullName>
    </submittedName>
</protein>
<comment type="caution">
    <text evidence="1">The sequence shown here is derived from an EMBL/GenBank/DDBJ whole genome shotgun (WGS) entry which is preliminary data.</text>
</comment>
<accession>A0A8S2RKB5</accession>
<evidence type="ECO:0000313" key="1">
    <source>
        <dbReference type="EMBL" id="CAF4167782.1"/>
    </source>
</evidence>
<dbReference type="AlphaFoldDB" id="A0A8S2RKB5"/>
<dbReference type="InterPro" id="IPR043502">
    <property type="entry name" value="DNA/RNA_pol_sf"/>
</dbReference>
<feature type="non-terminal residue" evidence="1">
    <location>
        <position position="52"/>
    </location>
</feature>
<evidence type="ECO:0000313" key="2">
    <source>
        <dbReference type="Proteomes" id="UP000681722"/>
    </source>
</evidence>
<dbReference type="SUPFAM" id="SSF56672">
    <property type="entry name" value="DNA/RNA polymerases"/>
    <property type="match status" value="1"/>
</dbReference>
<reference evidence="1" key="1">
    <citation type="submission" date="2021-02" db="EMBL/GenBank/DDBJ databases">
        <authorList>
            <person name="Nowell W R."/>
        </authorList>
    </citation>
    <scope>NUCLEOTIDE SEQUENCE</scope>
</reference>
<gene>
    <name evidence="1" type="ORF">SRO942_LOCUS30078</name>
</gene>
<dbReference type="EMBL" id="CAJOBC010047982">
    <property type="protein sequence ID" value="CAF4167782.1"/>
    <property type="molecule type" value="Genomic_DNA"/>
</dbReference>
<organism evidence="1 2">
    <name type="scientific">Didymodactylos carnosus</name>
    <dbReference type="NCBI Taxonomy" id="1234261"/>
    <lineage>
        <taxon>Eukaryota</taxon>
        <taxon>Metazoa</taxon>
        <taxon>Spiralia</taxon>
        <taxon>Gnathifera</taxon>
        <taxon>Rotifera</taxon>
        <taxon>Eurotatoria</taxon>
        <taxon>Bdelloidea</taxon>
        <taxon>Philodinida</taxon>
        <taxon>Philodinidae</taxon>
        <taxon>Didymodactylos</taxon>
    </lineage>
</organism>
<dbReference type="Gene3D" id="3.10.10.10">
    <property type="entry name" value="HIV Type 1 Reverse Transcriptase, subunit A, domain 1"/>
    <property type="match status" value="1"/>
</dbReference>